<keyword evidence="3" id="KW-1185">Reference proteome</keyword>
<feature type="transmembrane region" description="Helical" evidence="1">
    <location>
        <begin position="105"/>
        <end position="126"/>
    </location>
</feature>
<feature type="transmembrane region" description="Helical" evidence="1">
    <location>
        <begin position="36"/>
        <end position="56"/>
    </location>
</feature>
<dbReference type="PANTHER" id="PTHR39419:SF1">
    <property type="entry name" value="SLL0814 PROTEIN"/>
    <property type="match status" value="1"/>
</dbReference>
<feature type="transmembrane region" description="Helical" evidence="1">
    <location>
        <begin position="169"/>
        <end position="186"/>
    </location>
</feature>
<dbReference type="PANTHER" id="PTHR39419">
    <property type="entry name" value="SLL0814 PROTEIN"/>
    <property type="match status" value="1"/>
</dbReference>
<organism evidence="2 3">
    <name type="scientific">Sediminicola arcticus</name>
    <dbReference type="NCBI Taxonomy" id="1574308"/>
    <lineage>
        <taxon>Bacteria</taxon>
        <taxon>Pseudomonadati</taxon>
        <taxon>Bacteroidota</taxon>
        <taxon>Flavobacteriia</taxon>
        <taxon>Flavobacteriales</taxon>
        <taxon>Flavobacteriaceae</taxon>
        <taxon>Sediminicola</taxon>
    </lineage>
</organism>
<evidence type="ECO:0000256" key="1">
    <source>
        <dbReference type="SAM" id="Phobius"/>
    </source>
</evidence>
<protein>
    <submittedName>
        <fullName evidence="2">Carotenoid biosynthesis protein</fullName>
    </submittedName>
</protein>
<evidence type="ECO:0000313" key="3">
    <source>
        <dbReference type="Proteomes" id="UP001549799"/>
    </source>
</evidence>
<dbReference type="Proteomes" id="UP001549799">
    <property type="component" value="Unassembled WGS sequence"/>
</dbReference>
<comment type="caution">
    <text evidence="2">The sequence shown here is derived from an EMBL/GenBank/DDBJ whole genome shotgun (WGS) entry which is preliminary data.</text>
</comment>
<feature type="transmembrane region" description="Helical" evidence="1">
    <location>
        <begin position="12"/>
        <end position="30"/>
    </location>
</feature>
<sequence length="214" mass="24176">MLDKIIKNKTTVAIGVVWLFHVAALIGISIGYQEWFVSKTTLNLSISLLLFFWVYPMDNIKKYVAFALFFVGGMFAEWLGVNYSILFGTYSYGSNFGPKLDGVPYLIGVYWGILTFISATLASHVFSKAPLKIILAAVLMVLLDFFMEHSAPIFDFWTFKGGSAPLENYTTWFAIAAIFQTVLHFLKQEGNLTFALHLYTAQLVFFGYFFLILG</sequence>
<accession>A0ABV2SX83</accession>
<feature type="transmembrane region" description="Helical" evidence="1">
    <location>
        <begin position="193"/>
        <end position="213"/>
    </location>
</feature>
<dbReference type="EMBL" id="JBEXAE010000008">
    <property type="protein sequence ID" value="MET6991768.1"/>
    <property type="molecule type" value="Genomic_DNA"/>
</dbReference>
<keyword evidence="1" id="KW-0812">Transmembrane</keyword>
<dbReference type="InterPro" id="IPR007354">
    <property type="entry name" value="CruF-like"/>
</dbReference>
<feature type="transmembrane region" description="Helical" evidence="1">
    <location>
        <begin position="133"/>
        <end position="157"/>
    </location>
</feature>
<name>A0ABV2SX83_9FLAO</name>
<keyword evidence="1" id="KW-0472">Membrane</keyword>
<keyword evidence="1" id="KW-1133">Transmembrane helix</keyword>
<feature type="transmembrane region" description="Helical" evidence="1">
    <location>
        <begin position="63"/>
        <end position="85"/>
    </location>
</feature>
<reference evidence="2 3" key="1">
    <citation type="submission" date="2024-07" db="EMBL/GenBank/DDBJ databases">
        <title>The genome sequence of type strain Sediminicola arcticus GDMCC 1.2805.</title>
        <authorList>
            <person name="Liu Y."/>
        </authorList>
    </citation>
    <scope>NUCLEOTIDE SEQUENCE [LARGE SCALE GENOMIC DNA]</scope>
    <source>
        <strain evidence="2 3">GDMCC 1.2805</strain>
    </source>
</reference>
<evidence type="ECO:0000313" key="2">
    <source>
        <dbReference type="EMBL" id="MET6991768.1"/>
    </source>
</evidence>
<gene>
    <name evidence="2" type="ORF">ABXZ36_14050</name>
</gene>
<dbReference type="RefSeq" id="WP_354616315.1">
    <property type="nucleotide sequence ID" value="NZ_JBEXAE010000008.1"/>
</dbReference>
<proteinExistence type="predicted"/>
<dbReference type="Pfam" id="PF04240">
    <property type="entry name" value="Caroten_synth"/>
    <property type="match status" value="1"/>
</dbReference>